<dbReference type="SUPFAM" id="SSF57850">
    <property type="entry name" value="RING/U-box"/>
    <property type="match status" value="3"/>
</dbReference>
<feature type="region of interest" description="Disordered" evidence="14">
    <location>
        <begin position="535"/>
        <end position="567"/>
    </location>
</feature>
<comment type="cofactor">
    <cofactor evidence="2">
        <name>Zn(2+)</name>
        <dbReference type="ChEBI" id="CHEBI:29105"/>
    </cofactor>
</comment>
<keyword evidence="11" id="KW-0833">Ubl conjugation pathway</keyword>
<keyword evidence="10 13" id="KW-0863">Zinc-finger</keyword>
<dbReference type="Proteomes" id="UP001634007">
    <property type="component" value="Unassembled WGS sequence"/>
</dbReference>
<evidence type="ECO:0000256" key="10">
    <source>
        <dbReference type="ARBA" id="ARBA00022771"/>
    </source>
</evidence>
<evidence type="ECO:0000259" key="16">
    <source>
        <dbReference type="PROSITE" id="PS51873"/>
    </source>
</evidence>
<dbReference type="GO" id="GO:0008270">
    <property type="term" value="F:zinc ion binding"/>
    <property type="evidence" value="ECO:0007669"/>
    <property type="project" value="UniProtKB-KW"/>
</dbReference>
<reference evidence="17 18" key="1">
    <citation type="submission" date="2024-11" db="EMBL/GenBank/DDBJ databases">
        <title>Chromosome-level genome assembly of Eucalyptus globulus Labill. provides insights into its genome evolution.</title>
        <authorList>
            <person name="Li X."/>
        </authorList>
    </citation>
    <scope>NUCLEOTIDE SEQUENCE [LARGE SCALE GENOMIC DNA]</scope>
    <source>
        <strain evidence="17">CL2024</strain>
        <tissue evidence="17">Fresh tender leaves</tissue>
    </source>
</reference>
<name>A0ABD3LGG2_EUCGL</name>
<keyword evidence="8" id="KW-0479">Metal-binding</keyword>
<dbReference type="CDD" id="cd22584">
    <property type="entry name" value="Rcat_RBR_unk"/>
    <property type="match status" value="1"/>
</dbReference>
<dbReference type="InterPro" id="IPR002156">
    <property type="entry name" value="RNaseH_domain"/>
</dbReference>
<keyword evidence="18" id="KW-1185">Reference proteome</keyword>
<proteinExistence type="inferred from homology"/>
<feature type="domain" description="RING-type" evidence="15">
    <location>
        <begin position="317"/>
        <end position="361"/>
    </location>
</feature>
<evidence type="ECO:0000313" key="18">
    <source>
        <dbReference type="Proteomes" id="UP001634007"/>
    </source>
</evidence>
<comment type="catalytic activity">
    <reaction evidence="1">
        <text>[E2 ubiquitin-conjugating enzyme]-S-ubiquitinyl-L-cysteine + [acceptor protein]-L-lysine = [E2 ubiquitin-conjugating enzyme]-L-cysteine + [acceptor protein]-N(6)-ubiquitinyl-L-lysine.</text>
        <dbReference type="EC" id="2.3.2.31"/>
    </reaction>
</comment>
<organism evidence="17 18">
    <name type="scientific">Eucalyptus globulus</name>
    <name type="common">Tasmanian blue gum</name>
    <dbReference type="NCBI Taxonomy" id="34317"/>
    <lineage>
        <taxon>Eukaryota</taxon>
        <taxon>Viridiplantae</taxon>
        <taxon>Streptophyta</taxon>
        <taxon>Embryophyta</taxon>
        <taxon>Tracheophyta</taxon>
        <taxon>Spermatophyta</taxon>
        <taxon>Magnoliopsida</taxon>
        <taxon>eudicotyledons</taxon>
        <taxon>Gunneridae</taxon>
        <taxon>Pentapetalae</taxon>
        <taxon>rosids</taxon>
        <taxon>malvids</taxon>
        <taxon>Myrtales</taxon>
        <taxon>Myrtaceae</taxon>
        <taxon>Myrtoideae</taxon>
        <taxon>Eucalypteae</taxon>
        <taxon>Eucalyptus</taxon>
    </lineage>
</organism>
<gene>
    <name evidence="17" type="ORF">ACJRO7_011825</name>
</gene>
<dbReference type="EC" id="2.3.2.31" evidence="6"/>
<dbReference type="AlphaFoldDB" id="A0ABD3LGG2"/>
<evidence type="ECO:0000256" key="1">
    <source>
        <dbReference type="ARBA" id="ARBA00001798"/>
    </source>
</evidence>
<dbReference type="CDD" id="cd06222">
    <property type="entry name" value="RNase_H_like"/>
    <property type="match status" value="1"/>
</dbReference>
<dbReference type="PROSITE" id="PS00518">
    <property type="entry name" value="ZF_RING_1"/>
    <property type="match status" value="1"/>
</dbReference>
<comment type="similarity">
    <text evidence="5">Belongs to the RBR family. Ariadne subfamily.</text>
</comment>
<accession>A0ABD3LGG2</accession>
<evidence type="ECO:0000256" key="3">
    <source>
        <dbReference type="ARBA" id="ARBA00003976"/>
    </source>
</evidence>
<dbReference type="Gene3D" id="1.20.120.1750">
    <property type="match status" value="1"/>
</dbReference>
<feature type="compositionally biased region" description="Low complexity" evidence="14">
    <location>
        <begin position="64"/>
        <end position="73"/>
    </location>
</feature>
<dbReference type="GO" id="GO:0061630">
    <property type="term" value="F:ubiquitin protein ligase activity"/>
    <property type="evidence" value="ECO:0007669"/>
    <property type="project" value="UniProtKB-EC"/>
</dbReference>
<dbReference type="Pfam" id="PF13456">
    <property type="entry name" value="RVT_3"/>
    <property type="match status" value="1"/>
</dbReference>
<dbReference type="Gene3D" id="3.30.40.10">
    <property type="entry name" value="Zinc/RING finger domain, C3HC4 (zinc finger)"/>
    <property type="match status" value="1"/>
</dbReference>
<evidence type="ECO:0000256" key="7">
    <source>
        <dbReference type="ARBA" id="ARBA00022679"/>
    </source>
</evidence>
<evidence type="ECO:0000256" key="4">
    <source>
        <dbReference type="ARBA" id="ARBA00004906"/>
    </source>
</evidence>
<comment type="caution">
    <text evidence="17">The sequence shown here is derived from an EMBL/GenBank/DDBJ whole genome shotgun (WGS) entry which is preliminary data.</text>
</comment>
<dbReference type="InterPro" id="IPR001841">
    <property type="entry name" value="Znf_RING"/>
</dbReference>
<evidence type="ECO:0000256" key="5">
    <source>
        <dbReference type="ARBA" id="ARBA00005884"/>
    </source>
</evidence>
<evidence type="ECO:0000256" key="12">
    <source>
        <dbReference type="ARBA" id="ARBA00022833"/>
    </source>
</evidence>
<evidence type="ECO:0000256" key="2">
    <source>
        <dbReference type="ARBA" id="ARBA00001947"/>
    </source>
</evidence>
<dbReference type="CDD" id="cd22582">
    <property type="entry name" value="BRcat_RBR_unk"/>
    <property type="match status" value="1"/>
</dbReference>
<dbReference type="InterPro" id="IPR044066">
    <property type="entry name" value="TRIAD_supradom"/>
</dbReference>
<sequence length="567" mass="63427">MGSLPSVADYDHRTLVAEQHRELMAAQALESDHDLAFRLQLEEAMAASLSLLPSSSSPPPSPSPQTLAPPADAASPSFAFLQSDELSRFRRELEDRELSEAEARRGREDLHRRIHDQKVATEIMTIPDDDWEDWGDEFERPFGEGSSKDRAGGRGGDVFRLYCKGLVSDERAEGQKSNSVFAGIGVAVCDFRGNLIFEVTKPLIEPGTSKSKAGVEATALVEGLNAALALELKRIAFYCDYFPLYQFVTRRWTPKQHKVMALVEQVTLLRRKFDQCNFLLVARNEFKFAFKLARDAITSQIVKCAGSVASKNPKETCVICLEDTDVSQIFAVDGCLHRYCFSCMRQHVEVKLLHGMVPRCPHEGCKSDLNVSSCSKFLTPKLIEMMTRQLKEASIPVTEKIYCPYPVCSALMSKTEASECSTTSGVARSGARKCIKCHRLFCINCKVPWHSGLTCLAYKVLHPLPPAEDAKLKSLASQNLWRQCVKCNHMIELSEGCYHMTCRCGYEFCYNCGAEWKKKKATCACPLWEEDNILYDDDGISDSEGSEDEENEEWYGDSDDEDVSVTA</sequence>
<comment type="function">
    <text evidence="3">Might act as an E3 ubiquitin-protein ligase, or as part of E3 complex, which accepts ubiquitin from specific E2 ubiquitin-conjugating enzymes and then transfers it to substrates.</text>
</comment>
<comment type="pathway">
    <text evidence="4">Protein modification; protein ubiquitination.</text>
</comment>
<keyword evidence="12" id="KW-0862">Zinc</keyword>
<feature type="region of interest" description="Disordered" evidence="14">
    <location>
        <begin position="50"/>
        <end position="73"/>
    </location>
</feature>
<feature type="domain" description="RING-type" evidence="16">
    <location>
        <begin position="313"/>
        <end position="529"/>
    </location>
</feature>
<dbReference type="PROSITE" id="PS51873">
    <property type="entry name" value="TRIAD"/>
    <property type="match status" value="1"/>
</dbReference>
<evidence type="ECO:0000256" key="14">
    <source>
        <dbReference type="SAM" id="MobiDB-lite"/>
    </source>
</evidence>
<dbReference type="EMBL" id="JBJKBG010000002">
    <property type="protein sequence ID" value="KAL3750905.1"/>
    <property type="molecule type" value="Genomic_DNA"/>
</dbReference>
<evidence type="ECO:0000256" key="11">
    <source>
        <dbReference type="ARBA" id="ARBA00022786"/>
    </source>
</evidence>
<dbReference type="SMART" id="SM00647">
    <property type="entry name" value="IBR"/>
    <property type="match status" value="2"/>
</dbReference>
<evidence type="ECO:0000313" key="17">
    <source>
        <dbReference type="EMBL" id="KAL3750905.1"/>
    </source>
</evidence>
<dbReference type="PROSITE" id="PS50089">
    <property type="entry name" value="ZF_RING_2"/>
    <property type="match status" value="1"/>
</dbReference>
<dbReference type="FunFam" id="3.30.40.10:FF:000230">
    <property type="entry name" value="RBR-type E3 ubiquitin transferase"/>
    <property type="match status" value="1"/>
</dbReference>
<evidence type="ECO:0000256" key="6">
    <source>
        <dbReference type="ARBA" id="ARBA00012251"/>
    </source>
</evidence>
<dbReference type="PANTHER" id="PTHR11685">
    <property type="entry name" value="RBR FAMILY RING FINGER AND IBR DOMAIN-CONTAINING"/>
    <property type="match status" value="1"/>
</dbReference>
<dbReference type="InterPro" id="IPR031127">
    <property type="entry name" value="E3_UB_ligase_RBR"/>
</dbReference>
<keyword evidence="9" id="KW-0677">Repeat</keyword>
<dbReference type="FunFam" id="1.20.120.1750:FF:000019">
    <property type="entry name" value="RBR-type E3 ubiquitin transferase"/>
    <property type="match status" value="1"/>
</dbReference>
<dbReference type="Gene3D" id="3.30.420.10">
    <property type="entry name" value="Ribonuclease H-like superfamily/Ribonuclease H"/>
    <property type="match status" value="1"/>
</dbReference>
<dbReference type="InterPro" id="IPR013083">
    <property type="entry name" value="Znf_RING/FYVE/PHD"/>
</dbReference>
<dbReference type="Pfam" id="PF01485">
    <property type="entry name" value="IBR"/>
    <property type="match status" value="2"/>
</dbReference>
<evidence type="ECO:0000256" key="8">
    <source>
        <dbReference type="ARBA" id="ARBA00022723"/>
    </source>
</evidence>
<evidence type="ECO:0000256" key="13">
    <source>
        <dbReference type="PROSITE-ProRule" id="PRU00175"/>
    </source>
</evidence>
<dbReference type="InterPro" id="IPR002867">
    <property type="entry name" value="IBR_dom"/>
</dbReference>
<evidence type="ECO:0000259" key="15">
    <source>
        <dbReference type="PROSITE" id="PS50089"/>
    </source>
</evidence>
<keyword evidence="7" id="KW-0808">Transferase</keyword>
<evidence type="ECO:0000256" key="9">
    <source>
        <dbReference type="ARBA" id="ARBA00022737"/>
    </source>
</evidence>
<dbReference type="InterPro" id="IPR017907">
    <property type="entry name" value="Znf_RING_CS"/>
</dbReference>
<dbReference type="InterPro" id="IPR044730">
    <property type="entry name" value="RNase_H-like_dom_plant"/>
</dbReference>
<dbReference type="InterPro" id="IPR036397">
    <property type="entry name" value="RNaseH_sf"/>
</dbReference>
<dbReference type="FunFam" id="3.30.420.10:FF:000076">
    <property type="entry name" value="RBR-type E3 ubiquitin transferase"/>
    <property type="match status" value="1"/>
</dbReference>
<protein>
    <recommendedName>
        <fullName evidence="6">RBR-type E3 ubiquitin transferase</fullName>
        <ecNumber evidence="6">2.3.2.31</ecNumber>
    </recommendedName>
</protein>